<gene>
    <name evidence="8" type="ORF">M407DRAFT_230126</name>
</gene>
<comment type="subcellular location">
    <subcellularLocation>
        <location evidence="1">Nucleus</location>
    </subcellularLocation>
</comment>
<evidence type="ECO:0000313" key="9">
    <source>
        <dbReference type="Proteomes" id="UP000054248"/>
    </source>
</evidence>
<keyword evidence="4" id="KW-0804">Transcription</keyword>
<dbReference type="GO" id="GO:0005634">
    <property type="term" value="C:nucleus"/>
    <property type="evidence" value="ECO:0007669"/>
    <property type="project" value="UniProtKB-SubCell"/>
</dbReference>
<dbReference type="GO" id="GO:0000981">
    <property type="term" value="F:DNA-binding transcription factor activity, RNA polymerase II-specific"/>
    <property type="evidence" value="ECO:0007669"/>
    <property type="project" value="InterPro"/>
</dbReference>
<dbReference type="AlphaFoldDB" id="A0A0C3K6D9"/>
<dbReference type="STRING" id="1051891.A0A0C3K6D9"/>
<keyword evidence="3" id="KW-0805">Transcription regulation</keyword>
<evidence type="ECO:0000256" key="5">
    <source>
        <dbReference type="ARBA" id="ARBA00023242"/>
    </source>
</evidence>
<dbReference type="PANTHER" id="PTHR47338:SF5">
    <property type="entry name" value="ZN(II)2CYS6 TRANSCRIPTION FACTOR (EUROFUNG)"/>
    <property type="match status" value="1"/>
</dbReference>
<feature type="compositionally biased region" description="Low complexity" evidence="6">
    <location>
        <begin position="41"/>
        <end position="55"/>
    </location>
</feature>
<evidence type="ECO:0000256" key="6">
    <source>
        <dbReference type="SAM" id="MobiDB-lite"/>
    </source>
</evidence>
<evidence type="ECO:0000313" key="8">
    <source>
        <dbReference type="EMBL" id="KIO16933.1"/>
    </source>
</evidence>
<feature type="non-terminal residue" evidence="8">
    <location>
        <position position="255"/>
    </location>
</feature>
<organism evidence="8 9">
    <name type="scientific">Tulasnella calospora MUT 4182</name>
    <dbReference type="NCBI Taxonomy" id="1051891"/>
    <lineage>
        <taxon>Eukaryota</taxon>
        <taxon>Fungi</taxon>
        <taxon>Dikarya</taxon>
        <taxon>Basidiomycota</taxon>
        <taxon>Agaricomycotina</taxon>
        <taxon>Agaricomycetes</taxon>
        <taxon>Cantharellales</taxon>
        <taxon>Tulasnellaceae</taxon>
        <taxon>Tulasnella</taxon>
    </lineage>
</organism>
<dbReference type="InterPro" id="IPR050815">
    <property type="entry name" value="TF_fung"/>
</dbReference>
<keyword evidence="2" id="KW-0479">Metal-binding</keyword>
<keyword evidence="9" id="KW-1185">Reference proteome</keyword>
<accession>A0A0C3K6D9</accession>
<dbReference type="Pfam" id="PF04082">
    <property type="entry name" value="Fungal_trans"/>
    <property type="match status" value="1"/>
</dbReference>
<feature type="region of interest" description="Disordered" evidence="6">
    <location>
        <begin position="26"/>
        <end position="135"/>
    </location>
</feature>
<keyword evidence="5" id="KW-0539">Nucleus</keyword>
<evidence type="ECO:0000259" key="7">
    <source>
        <dbReference type="Pfam" id="PF04082"/>
    </source>
</evidence>
<feature type="domain" description="Xylanolytic transcriptional activator regulatory" evidence="7">
    <location>
        <begin position="147"/>
        <end position="239"/>
    </location>
</feature>
<evidence type="ECO:0000256" key="3">
    <source>
        <dbReference type="ARBA" id="ARBA00023015"/>
    </source>
</evidence>
<dbReference type="HOGENOM" id="CLU_1092207_0_0_1"/>
<dbReference type="GO" id="GO:0008270">
    <property type="term" value="F:zinc ion binding"/>
    <property type="evidence" value="ECO:0007669"/>
    <property type="project" value="InterPro"/>
</dbReference>
<dbReference type="PANTHER" id="PTHR47338">
    <property type="entry name" value="ZN(II)2CYS6 TRANSCRIPTION FACTOR (EUROFUNG)-RELATED"/>
    <property type="match status" value="1"/>
</dbReference>
<reference evidence="8 9" key="1">
    <citation type="submission" date="2014-04" db="EMBL/GenBank/DDBJ databases">
        <authorList>
            <consortium name="DOE Joint Genome Institute"/>
            <person name="Kuo A."/>
            <person name="Girlanda M."/>
            <person name="Perotto S."/>
            <person name="Kohler A."/>
            <person name="Nagy L.G."/>
            <person name="Floudas D."/>
            <person name="Copeland A."/>
            <person name="Barry K.W."/>
            <person name="Cichocki N."/>
            <person name="Veneault-Fourrey C."/>
            <person name="LaButti K."/>
            <person name="Lindquist E.A."/>
            <person name="Lipzen A."/>
            <person name="Lundell T."/>
            <person name="Morin E."/>
            <person name="Murat C."/>
            <person name="Sun H."/>
            <person name="Tunlid A."/>
            <person name="Henrissat B."/>
            <person name="Grigoriev I.V."/>
            <person name="Hibbett D.S."/>
            <person name="Martin F."/>
            <person name="Nordberg H.P."/>
            <person name="Cantor M.N."/>
            <person name="Hua S.X."/>
        </authorList>
    </citation>
    <scope>NUCLEOTIDE SEQUENCE [LARGE SCALE GENOMIC DNA]</scope>
    <source>
        <strain evidence="8 9">MUT 4182</strain>
    </source>
</reference>
<dbReference type="Proteomes" id="UP000054248">
    <property type="component" value="Unassembled WGS sequence"/>
</dbReference>
<dbReference type="GO" id="GO:0006351">
    <property type="term" value="P:DNA-templated transcription"/>
    <property type="evidence" value="ECO:0007669"/>
    <property type="project" value="InterPro"/>
</dbReference>
<evidence type="ECO:0000256" key="1">
    <source>
        <dbReference type="ARBA" id="ARBA00004123"/>
    </source>
</evidence>
<dbReference type="InterPro" id="IPR007219">
    <property type="entry name" value="XnlR_reg_dom"/>
</dbReference>
<dbReference type="EMBL" id="KN823457">
    <property type="protein sequence ID" value="KIO16933.1"/>
    <property type="molecule type" value="Genomic_DNA"/>
</dbReference>
<sequence>MRRLPQIQTTLRWNSDFAGKICVYTDSSGQTVPPPIERTASSSNGSGLLNGVGSSDVATPSEPRKRKATQPAVSDNHHSRPANSNYPPPPPDVAAPPFYHSDPTRSSTGLARNDSHSMFPGERSPRYLAQQQPGPRVDPAVVHELVNLFFSHMHPYNLAIHRPSFLNDLGDGRVPHYLLLSVLALAAPLSNHPDVKTTPNHWAGEKYATAAKALLFEPGGQLKERPSLEVAQALTFITMHDCIGRQAGRRTDYFQ</sequence>
<dbReference type="GO" id="GO:0003677">
    <property type="term" value="F:DNA binding"/>
    <property type="evidence" value="ECO:0007669"/>
    <property type="project" value="InterPro"/>
</dbReference>
<dbReference type="OrthoDB" id="2123952at2759"/>
<proteinExistence type="predicted"/>
<protein>
    <recommendedName>
        <fullName evidence="7">Xylanolytic transcriptional activator regulatory domain-containing protein</fullName>
    </recommendedName>
</protein>
<dbReference type="CDD" id="cd12148">
    <property type="entry name" value="fungal_TF_MHR"/>
    <property type="match status" value="1"/>
</dbReference>
<evidence type="ECO:0000256" key="4">
    <source>
        <dbReference type="ARBA" id="ARBA00023163"/>
    </source>
</evidence>
<reference evidence="9" key="2">
    <citation type="submission" date="2015-01" db="EMBL/GenBank/DDBJ databases">
        <title>Evolutionary Origins and Diversification of the Mycorrhizal Mutualists.</title>
        <authorList>
            <consortium name="DOE Joint Genome Institute"/>
            <consortium name="Mycorrhizal Genomics Consortium"/>
            <person name="Kohler A."/>
            <person name="Kuo A."/>
            <person name="Nagy L.G."/>
            <person name="Floudas D."/>
            <person name="Copeland A."/>
            <person name="Barry K.W."/>
            <person name="Cichocki N."/>
            <person name="Veneault-Fourrey C."/>
            <person name="LaButti K."/>
            <person name="Lindquist E.A."/>
            <person name="Lipzen A."/>
            <person name="Lundell T."/>
            <person name="Morin E."/>
            <person name="Murat C."/>
            <person name="Riley R."/>
            <person name="Ohm R."/>
            <person name="Sun H."/>
            <person name="Tunlid A."/>
            <person name="Henrissat B."/>
            <person name="Grigoriev I.V."/>
            <person name="Hibbett D.S."/>
            <person name="Martin F."/>
        </authorList>
    </citation>
    <scope>NUCLEOTIDE SEQUENCE [LARGE SCALE GENOMIC DNA]</scope>
    <source>
        <strain evidence="9">MUT 4182</strain>
    </source>
</reference>
<name>A0A0C3K6D9_9AGAM</name>
<evidence type="ECO:0000256" key="2">
    <source>
        <dbReference type="ARBA" id="ARBA00022723"/>
    </source>
</evidence>